<dbReference type="OrthoDB" id="4748714at2"/>
<organism evidence="1 2">
    <name type="scientific">Mycobacterium dioxanotrophicus</name>
    <dbReference type="NCBI Taxonomy" id="482462"/>
    <lineage>
        <taxon>Bacteria</taxon>
        <taxon>Bacillati</taxon>
        <taxon>Actinomycetota</taxon>
        <taxon>Actinomycetes</taxon>
        <taxon>Mycobacteriales</taxon>
        <taxon>Mycobacteriaceae</taxon>
        <taxon>Mycobacterium</taxon>
    </lineage>
</organism>
<dbReference type="EMBL" id="CP020811">
    <property type="protein sequence ID" value="ART74420.1"/>
    <property type="molecule type" value="Genomic_DNA"/>
</dbReference>
<evidence type="ECO:0008006" key="3">
    <source>
        <dbReference type="Google" id="ProtNLM"/>
    </source>
</evidence>
<dbReference type="AlphaFoldDB" id="A0A1Y0CGP7"/>
<name>A0A1Y0CGP7_9MYCO</name>
<sequence length="126" mass="13934">MVVAVSDGAIHSHTAAVRLTPAELARELLDHLGPTVVAALSQVRNRKQPYKWAIDDGPRPRIESLQRLQVAHRAWWTIAESEGDEVARAWFIGANPRLDEVPPYMAIREGRFSEVLAAADEFVVAG</sequence>
<keyword evidence="1" id="KW-0614">Plasmid</keyword>
<protein>
    <recommendedName>
        <fullName evidence="3">Antitoxin Xre/MbcA/ParS-like toxin-binding domain-containing protein</fullName>
    </recommendedName>
</protein>
<dbReference type="KEGG" id="mdx:BTO20_37780"/>
<proteinExistence type="predicted"/>
<evidence type="ECO:0000313" key="1">
    <source>
        <dbReference type="EMBL" id="ART74420.1"/>
    </source>
</evidence>
<keyword evidence="2" id="KW-1185">Reference proteome</keyword>
<evidence type="ECO:0000313" key="2">
    <source>
        <dbReference type="Proteomes" id="UP000195331"/>
    </source>
</evidence>
<geneLocation type="plasmid" evidence="1 2">
    <name>unnamed2</name>
</geneLocation>
<accession>A0A1Y0CGP7</accession>
<dbReference type="Proteomes" id="UP000195331">
    <property type="component" value="Plasmid unnamed2"/>
</dbReference>
<reference evidence="1 2" key="1">
    <citation type="submission" date="2017-04" db="EMBL/GenBank/DDBJ databases">
        <title>Whole Genome Sequence of 1,4-Dioxane Degrading Bacterium Mycobacterium dioxanotrophicus PH-06.</title>
        <authorList>
            <person name="He Y."/>
        </authorList>
    </citation>
    <scope>NUCLEOTIDE SEQUENCE [LARGE SCALE GENOMIC DNA]</scope>
    <source>
        <strain evidence="1 2">PH-06</strain>
        <plasmid evidence="1 2">unnamed2</plasmid>
    </source>
</reference>
<gene>
    <name evidence="1" type="ORF">BTO20_37780</name>
</gene>